<evidence type="ECO:0000313" key="4">
    <source>
        <dbReference type="Proteomes" id="UP001301958"/>
    </source>
</evidence>
<sequence>MRNHVVVFVTCLYTAVAVAQNTNPCSNIIVPKNAAPVVAPGWQAQLVAGGLTKPRSIQFDSTGALLVVESGKGISRHRFSDNGGTCLSANHSHIIVEETKLNHGLALSTDGKTLYASSSESVYSWTYDAVGGTVISDYRILINGMSNNDLVTRTLLISQHQPNTLIVSRGSSDQNKDRASILSNGLSQIRSFNISNLTRFSAPFNFNSEGTVLGWGLRNSVGLAEHPVSGGIYAVENSVDGVTRNGINIKENNPGEELNFLGYLNGTEMVNQGKNFGYPHCFAVWDPKEIPEGDGLVVGKQFAVEEDGEGLLSDEVCEKDYVSPRLTFPAHYAPMDVKFDGGGGRGYVSFRGSCETSPVGYRVAYIDFDPVTGEPTAEADNTSPLEDIITNSDHSKCPDGCFRPVGLAIDDQGRIWFSSDSTGEIYVMQEVGRNGNQQGVFVGQKPDFEEEEEEKGKNGAGRVFGWETKALVTLGVCLGLGMVL</sequence>
<proteinExistence type="predicted"/>
<evidence type="ECO:0000256" key="1">
    <source>
        <dbReference type="SAM" id="SignalP"/>
    </source>
</evidence>
<reference evidence="3" key="1">
    <citation type="journal article" date="2023" name="Mol. Phylogenet. Evol.">
        <title>Genome-scale phylogeny and comparative genomics of the fungal order Sordariales.</title>
        <authorList>
            <person name="Hensen N."/>
            <person name="Bonometti L."/>
            <person name="Westerberg I."/>
            <person name="Brannstrom I.O."/>
            <person name="Guillou S."/>
            <person name="Cros-Aarteil S."/>
            <person name="Calhoun S."/>
            <person name="Haridas S."/>
            <person name="Kuo A."/>
            <person name="Mondo S."/>
            <person name="Pangilinan J."/>
            <person name="Riley R."/>
            <person name="LaButti K."/>
            <person name="Andreopoulos B."/>
            <person name="Lipzen A."/>
            <person name="Chen C."/>
            <person name="Yan M."/>
            <person name="Daum C."/>
            <person name="Ng V."/>
            <person name="Clum A."/>
            <person name="Steindorff A."/>
            <person name="Ohm R.A."/>
            <person name="Martin F."/>
            <person name="Silar P."/>
            <person name="Natvig D.O."/>
            <person name="Lalanne C."/>
            <person name="Gautier V."/>
            <person name="Ament-Velasquez S.L."/>
            <person name="Kruys A."/>
            <person name="Hutchinson M.I."/>
            <person name="Powell A.J."/>
            <person name="Barry K."/>
            <person name="Miller A.N."/>
            <person name="Grigoriev I.V."/>
            <person name="Debuchy R."/>
            <person name="Gladieux P."/>
            <person name="Hiltunen Thoren M."/>
            <person name="Johannesson H."/>
        </authorList>
    </citation>
    <scope>NUCLEOTIDE SEQUENCE</scope>
    <source>
        <strain evidence="3">CBS 990.96</strain>
    </source>
</reference>
<accession>A0AAN7BGM2</accession>
<dbReference type="InterPro" id="IPR011042">
    <property type="entry name" value="6-blade_b-propeller_TolB-like"/>
</dbReference>
<dbReference type="SUPFAM" id="SSF50952">
    <property type="entry name" value="Soluble quinoprotein glucose dehydrogenase"/>
    <property type="match status" value="1"/>
</dbReference>
<organism evidence="3 4">
    <name type="scientific">Podospora fimiseda</name>
    <dbReference type="NCBI Taxonomy" id="252190"/>
    <lineage>
        <taxon>Eukaryota</taxon>
        <taxon>Fungi</taxon>
        <taxon>Dikarya</taxon>
        <taxon>Ascomycota</taxon>
        <taxon>Pezizomycotina</taxon>
        <taxon>Sordariomycetes</taxon>
        <taxon>Sordariomycetidae</taxon>
        <taxon>Sordariales</taxon>
        <taxon>Podosporaceae</taxon>
        <taxon>Podospora</taxon>
    </lineage>
</organism>
<dbReference type="Proteomes" id="UP001301958">
    <property type="component" value="Unassembled WGS sequence"/>
</dbReference>
<reference evidence="3" key="2">
    <citation type="submission" date="2023-05" db="EMBL/GenBank/DDBJ databases">
        <authorList>
            <consortium name="Lawrence Berkeley National Laboratory"/>
            <person name="Steindorff A."/>
            <person name="Hensen N."/>
            <person name="Bonometti L."/>
            <person name="Westerberg I."/>
            <person name="Brannstrom I.O."/>
            <person name="Guillou S."/>
            <person name="Cros-Aarteil S."/>
            <person name="Calhoun S."/>
            <person name="Haridas S."/>
            <person name="Kuo A."/>
            <person name="Mondo S."/>
            <person name="Pangilinan J."/>
            <person name="Riley R."/>
            <person name="Labutti K."/>
            <person name="Andreopoulos B."/>
            <person name="Lipzen A."/>
            <person name="Chen C."/>
            <person name="Yanf M."/>
            <person name="Daum C."/>
            <person name="Ng V."/>
            <person name="Clum A."/>
            <person name="Ohm R."/>
            <person name="Martin F."/>
            <person name="Silar P."/>
            <person name="Natvig D."/>
            <person name="Lalanne C."/>
            <person name="Gautier V."/>
            <person name="Ament-Velasquez S.L."/>
            <person name="Kruys A."/>
            <person name="Hutchinson M.I."/>
            <person name="Powell A.J."/>
            <person name="Barry K."/>
            <person name="Miller A.N."/>
            <person name="Grigoriev I.V."/>
            <person name="Debuchy R."/>
            <person name="Gladieux P."/>
            <person name="Thoren M.H."/>
            <person name="Johannesson H."/>
        </authorList>
    </citation>
    <scope>NUCLEOTIDE SEQUENCE</scope>
    <source>
        <strain evidence="3">CBS 990.96</strain>
    </source>
</reference>
<dbReference type="Gene3D" id="2.120.10.30">
    <property type="entry name" value="TolB, C-terminal domain"/>
    <property type="match status" value="1"/>
</dbReference>
<keyword evidence="4" id="KW-1185">Reference proteome</keyword>
<dbReference type="AlphaFoldDB" id="A0AAN7BGM2"/>
<dbReference type="InterPro" id="IPR054539">
    <property type="entry name" value="Beta-prop_PDH"/>
</dbReference>
<evidence type="ECO:0000259" key="2">
    <source>
        <dbReference type="Pfam" id="PF22807"/>
    </source>
</evidence>
<comment type="caution">
    <text evidence="3">The sequence shown here is derived from an EMBL/GenBank/DDBJ whole genome shotgun (WGS) entry which is preliminary data.</text>
</comment>
<dbReference type="EMBL" id="MU865495">
    <property type="protein sequence ID" value="KAK4222040.1"/>
    <property type="molecule type" value="Genomic_DNA"/>
</dbReference>
<feature type="chain" id="PRO_5043006241" evidence="1">
    <location>
        <begin position="20"/>
        <end position="484"/>
    </location>
</feature>
<protein>
    <submittedName>
        <fullName evidence="3">Soluble quino protein glucose/sorbosone dehydrogenase</fullName>
    </submittedName>
</protein>
<keyword evidence="1" id="KW-0732">Signal</keyword>
<feature type="domain" description="Pyrroloquinoline quinone-dependent pyranose dehydrogenase beta-propeller" evidence="2">
    <location>
        <begin position="36"/>
        <end position="430"/>
    </location>
</feature>
<dbReference type="Pfam" id="PF22807">
    <property type="entry name" value="TrAA12"/>
    <property type="match status" value="1"/>
</dbReference>
<evidence type="ECO:0000313" key="3">
    <source>
        <dbReference type="EMBL" id="KAK4222040.1"/>
    </source>
</evidence>
<dbReference type="InterPro" id="IPR011041">
    <property type="entry name" value="Quinoprot_gluc/sorb_DH_b-prop"/>
</dbReference>
<feature type="signal peptide" evidence="1">
    <location>
        <begin position="1"/>
        <end position="19"/>
    </location>
</feature>
<name>A0AAN7BGM2_9PEZI</name>
<gene>
    <name evidence="3" type="ORF">QBC38DRAFT_375964</name>
</gene>